<name>A0AAE0BQ13_9CHLO</name>
<dbReference type="EMBL" id="LGRX02033760">
    <property type="protein sequence ID" value="KAK3240014.1"/>
    <property type="molecule type" value="Genomic_DNA"/>
</dbReference>
<dbReference type="Proteomes" id="UP001190700">
    <property type="component" value="Unassembled WGS sequence"/>
</dbReference>
<protein>
    <submittedName>
        <fullName evidence="2">Uncharacterized protein</fullName>
    </submittedName>
</protein>
<sequence length="392" mass="42274">MAALYVRPQFDITLSKGGGTLVAECALAAAVIPHRGGGTLVAECALAAAVMPHRGGGIWWRSAGRAAAVIPTEAAERWWRDLSEQSSTAAEEASCTTGSPVWIPEVGSKETCVGTPLELEESASPTRRELSSSASTPMQPEGPAPSIPDLDLESEDITDIDRIKQILGGCSMVVGMHPDQAAGEIIQFALALGKPFACVPCCTYSREFPRRKFEGRQVTTYEDLCGYLQSLDPERIGIQELPFEEYLSTHRFDSCKVCMQENTYGRIVALTTLAGHSAALLPACSRWGQSHPAANMLAPCTGPPCYQGFHMNHILSNVLLAKREDRPHPTRDAYVKKDLTKAFLYALTLTETGTVKGTMAVWQHNSSVEVSKLDGANLGFRCECSTSLVVGL</sequence>
<evidence type="ECO:0000313" key="2">
    <source>
        <dbReference type="EMBL" id="KAK3240014.1"/>
    </source>
</evidence>
<gene>
    <name evidence="2" type="ORF">CYMTET_50104</name>
</gene>
<dbReference type="PANTHER" id="PTHR36971">
    <property type="entry name" value="UNNAMED PRODUCT"/>
    <property type="match status" value="1"/>
</dbReference>
<dbReference type="AlphaFoldDB" id="A0AAE0BQ13"/>
<comment type="caution">
    <text evidence="2">The sequence shown here is derived from an EMBL/GenBank/DDBJ whole genome shotgun (WGS) entry which is preliminary data.</text>
</comment>
<accession>A0AAE0BQ13</accession>
<dbReference type="PANTHER" id="PTHR36971:SF1">
    <property type="entry name" value="METHYLTRANSFERASE DOMAIN-CONTAINING PROTEIN"/>
    <property type="match status" value="1"/>
</dbReference>
<proteinExistence type="predicted"/>
<keyword evidence="3" id="KW-1185">Reference proteome</keyword>
<organism evidence="2 3">
    <name type="scientific">Cymbomonas tetramitiformis</name>
    <dbReference type="NCBI Taxonomy" id="36881"/>
    <lineage>
        <taxon>Eukaryota</taxon>
        <taxon>Viridiplantae</taxon>
        <taxon>Chlorophyta</taxon>
        <taxon>Pyramimonadophyceae</taxon>
        <taxon>Pyramimonadales</taxon>
        <taxon>Pyramimonadaceae</taxon>
        <taxon>Cymbomonas</taxon>
    </lineage>
</organism>
<evidence type="ECO:0000313" key="3">
    <source>
        <dbReference type="Proteomes" id="UP001190700"/>
    </source>
</evidence>
<feature type="region of interest" description="Disordered" evidence="1">
    <location>
        <begin position="116"/>
        <end position="152"/>
    </location>
</feature>
<reference evidence="2 3" key="1">
    <citation type="journal article" date="2015" name="Genome Biol. Evol.">
        <title>Comparative Genomics of a Bacterivorous Green Alga Reveals Evolutionary Causalities and Consequences of Phago-Mixotrophic Mode of Nutrition.</title>
        <authorList>
            <person name="Burns J.A."/>
            <person name="Paasch A."/>
            <person name="Narechania A."/>
            <person name="Kim E."/>
        </authorList>
    </citation>
    <scope>NUCLEOTIDE SEQUENCE [LARGE SCALE GENOMIC DNA]</scope>
    <source>
        <strain evidence="2 3">PLY_AMNH</strain>
    </source>
</reference>
<evidence type="ECO:0000256" key="1">
    <source>
        <dbReference type="SAM" id="MobiDB-lite"/>
    </source>
</evidence>